<reference evidence="2 3" key="1">
    <citation type="submission" date="2024-09" db="EMBL/GenBank/DDBJ databases">
        <authorList>
            <person name="Sun Q."/>
            <person name="Mori K."/>
        </authorList>
    </citation>
    <scope>NUCLEOTIDE SEQUENCE [LARGE SCALE GENOMIC DNA]</scope>
    <source>
        <strain evidence="2 3">ATCC 51285</strain>
    </source>
</reference>
<gene>
    <name evidence="2" type="ORF">ACFFLH_16550</name>
</gene>
<name>A0ABV5ZFF5_9GAMM</name>
<protein>
    <recommendedName>
        <fullName evidence="4">SnoaL-like domain-containing protein</fullName>
    </recommendedName>
</protein>
<organism evidence="2 3">
    <name type="scientific">Balneatrix alpica</name>
    <dbReference type="NCBI Taxonomy" id="75684"/>
    <lineage>
        <taxon>Bacteria</taxon>
        <taxon>Pseudomonadati</taxon>
        <taxon>Pseudomonadota</taxon>
        <taxon>Gammaproteobacteria</taxon>
        <taxon>Oceanospirillales</taxon>
        <taxon>Balneatrichaceae</taxon>
        <taxon>Balneatrix</taxon>
    </lineage>
</organism>
<evidence type="ECO:0000313" key="2">
    <source>
        <dbReference type="EMBL" id="MFB9888027.1"/>
    </source>
</evidence>
<keyword evidence="3" id="KW-1185">Reference proteome</keyword>
<evidence type="ECO:0000313" key="3">
    <source>
        <dbReference type="Proteomes" id="UP001589628"/>
    </source>
</evidence>
<dbReference type="RefSeq" id="WP_027312955.1">
    <property type="nucleotide sequence ID" value="NZ_JBHLZN010000008.1"/>
</dbReference>
<dbReference type="EMBL" id="JBHLZN010000008">
    <property type="protein sequence ID" value="MFB9888027.1"/>
    <property type="molecule type" value="Genomic_DNA"/>
</dbReference>
<keyword evidence="1" id="KW-0732">Signal</keyword>
<evidence type="ECO:0008006" key="4">
    <source>
        <dbReference type="Google" id="ProtNLM"/>
    </source>
</evidence>
<comment type="caution">
    <text evidence="2">The sequence shown here is derived from an EMBL/GenBank/DDBJ whole genome shotgun (WGS) entry which is preliminary data.</text>
</comment>
<proteinExistence type="predicted"/>
<feature type="chain" id="PRO_5045965681" description="SnoaL-like domain-containing protein" evidence="1">
    <location>
        <begin position="20"/>
        <end position="158"/>
    </location>
</feature>
<sequence length="158" mass="17854">MKKLCVIAAAWLFVGQAQAAMDAATVNTLFNSMIEHVQNEDAAYFNAFKGDVRIHLQAPEHWQMGTGALSLEEYKAFTEEMWLETENHNFDIESLDIIQEGTAFRLKAKVWERSTLSGDTIASKADINAVVVEAQGMAKIQDYKVVFEDVTEQDWFTK</sequence>
<feature type="signal peptide" evidence="1">
    <location>
        <begin position="1"/>
        <end position="19"/>
    </location>
</feature>
<accession>A0ABV5ZFF5</accession>
<evidence type="ECO:0000256" key="1">
    <source>
        <dbReference type="SAM" id="SignalP"/>
    </source>
</evidence>
<dbReference type="Proteomes" id="UP001589628">
    <property type="component" value="Unassembled WGS sequence"/>
</dbReference>